<evidence type="ECO:0000313" key="2">
    <source>
        <dbReference type="EMBL" id="KAJ4374787.1"/>
    </source>
</evidence>
<feature type="domain" description="ABM" evidence="1">
    <location>
        <begin position="5"/>
        <end position="77"/>
    </location>
</feature>
<gene>
    <name evidence="2" type="ORF">N0V83_001863</name>
</gene>
<dbReference type="PANTHER" id="PTHR38052">
    <property type="entry name" value="EXPRESSED PROTEIN"/>
    <property type="match status" value="1"/>
</dbReference>
<accession>A0A9W8YD95</accession>
<dbReference type="SUPFAM" id="SSF54909">
    <property type="entry name" value="Dimeric alpha+beta barrel"/>
    <property type="match status" value="1"/>
</dbReference>
<proteinExistence type="predicted"/>
<dbReference type="EMBL" id="JAPEUY010000003">
    <property type="protein sequence ID" value="KAJ4374787.1"/>
    <property type="molecule type" value="Genomic_DNA"/>
</dbReference>
<dbReference type="PANTHER" id="PTHR38052:SF1">
    <property type="entry name" value="ABM DOMAIN-CONTAINING PROTEIN"/>
    <property type="match status" value="1"/>
</dbReference>
<sequence length="127" mass="14780">MVYTIVVHLYAKDDAETIEKLKAKLVEASQVYSQDRETLSWFVMQDVGDKRKFTIVERYEREASQKYHLENPYWKTFDPYVIPLLDAPMDLRRLEELDTTGVGAGAHYHEDALKQETSVGTMYRDAA</sequence>
<dbReference type="Pfam" id="PF03992">
    <property type="entry name" value="ABM"/>
    <property type="match status" value="1"/>
</dbReference>
<name>A0A9W8YD95_9PLEO</name>
<dbReference type="InterPro" id="IPR011008">
    <property type="entry name" value="Dimeric_a/b-barrel"/>
</dbReference>
<keyword evidence="3" id="KW-1185">Reference proteome</keyword>
<organism evidence="2 3">
    <name type="scientific">Neocucurbitaria cava</name>
    <dbReference type="NCBI Taxonomy" id="798079"/>
    <lineage>
        <taxon>Eukaryota</taxon>
        <taxon>Fungi</taxon>
        <taxon>Dikarya</taxon>
        <taxon>Ascomycota</taxon>
        <taxon>Pezizomycotina</taxon>
        <taxon>Dothideomycetes</taxon>
        <taxon>Pleosporomycetidae</taxon>
        <taxon>Pleosporales</taxon>
        <taxon>Pleosporineae</taxon>
        <taxon>Cucurbitariaceae</taxon>
        <taxon>Neocucurbitaria</taxon>
    </lineage>
</organism>
<dbReference type="AlphaFoldDB" id="A0A9W8YD95"/>
<protein>
    <recommendedName>
        <fullName evidence="1">ABM domain-containing protein</fullName>
    </recommendedName>
</protein>
<dbReference type="Proteomes" id="UP001140560">
    <property type="component" value="Unassembled WGS sequence"/>
</dbReference>
<comment type="caution">
    <text evidence="2">The sequence shown here is derived from an EMBL/GenBank/DDBJ whole genome shotgun (WGS) entry which is preliminary data.</text>
</comment>
<dbReference type="OrthoDB" id="194076at2759"/>
<reference evidence="2" key="1">
    <citation type="submission" date="2022-10" db="EMBL/GenBank/DDBJ databases">
        <title>Tapping the CABI collections for fungal endophytes: first genome assemblies for Collariella, Neodidymelliopsis, Ascochyta clinopodiicola, Didymella pomorum, Didymosphaeria variabile, Neocosmospora piperis and Neocucurbitaria cava.</title>
        <authorList>
            <person name="Hill R."/>
        </authorList>
    </citation>
    <scope>NUCLEOTIDE SEQUENCE</scope>
    <source>
        <strain evidence="2">IMI 356814</strain>
    </source>
</reference>
<dbReference type="Gene3D" id="3.30.70.100">
    <property type="match status" value="1"/>
</dbReference>
<evidence type="ECO:0000313" key="3">
    <source>
        <dbReference type="Proteomes" id="UP001140560"/>
    </source>
</evidence>
<dbReference type="InterPro" id="IPR007138">
    <property type="entry name" value="ABM_dom"/>
</dbReference>
<evidence type="ECO:0000259" key="1">
    <source>
        <dbReference type="Pfam" id="PF03992"/>
    </source>
</evidence>